<feature type="domain" description="ABC transmembrane type-1" evidence="8">
    <location>
        <begin position="73"/>
        <end position="287"/>
    </location>
</feature>
<dbReference type="SUPFAM" id="SSF161098">
    <property type="entry name" value="MetI-like"/>
    <property type="match status" value="1"/>
</dbReference>
<feature type="transmembrane region" description="Helical" evidence="7">
    <location>
        <begin position="77"/>
        <end position="98"/>
    </location>
</feature>
<sequence length="303" mass="34169">MINAKPSFKSTLRALLYLAPLLIITITFTVWPLISSFLMAFYTKYNYFTNKVSAMGTANFTYLWHDPDFHLAVRNTVIFVVGVVPATVILSLGIALLLNRIKLLNGFFRTIYFLPFVTSTVAISLVWNWIFHLDNGLLNHLLGWLGVQPIDWLNDPHYSLMALIIVCIWRGLGFNIILFLAGLNNIDHRYYRAASVDGASERQRFTNITLPLLTPMTILVTVNAIIGSFKVFDQVYALFHGTAGPANADLTMMYYLYQKFYVEGQYPVAAASGIVLFGFIAIVTALACWYFKRHAALLGGDQR</sequence>
<dbReference type="PANTHER" id="PTHR30193:SF37">
    <property type="entry name" value="INNER MEMBRANE ABC TRANSPORTER PERMEASE PROTEIN YCJO"/>
    <property type="match status" value="1"/>
</dbReference>
<evidence type="ECO:0000256" key="3">
    <source>
        <dbReference type="ARBA" id="ARBA00022475"/>
    </source>
</evidence>
<dbReference type="InterPro" id="IPR035906">
    <property type="entry name" value="MetI-like_sf"/>
</dbReference>
<dbReference type="RefSeq" id="WP_041092036.1">
    <property type="nucleotide sequence ID" value="NZ_AP014680.1"/>
</dbReference>
<evidence type="ECO:0000256" key="6">
    <source>
        <dbReference type="ARBA" id="ARBA00023136"/>
    </source>
</evidence>
<dbReference type="PANTHER" id="PTHR30193">
    <property type="entry name" value="ABC TRANSPORTER PERMEASE PROTEIN"/>
    <property type="match status" value="1"/>
</dbReference>
<evidence type="ECO:0000259" key="8">
    <source>
        <dbReference type="PROSITE" id="PS50928"/>
    </source>
</evidence>
<evidence type="ECO:0000313" key="9">
    <source>
        <dbReference type="EMBL" id="BAP84633.1"/>
    </source>
</evidence>
<feature type="transmembrane region" description="Helical" evidence="7">
    <location>
        <begin position="110"/>
        <end position="130"/>
    </location>
</feature>
<keyword evidence="6 7" id="KW-0472">Membrane</keyword>
<feature type="transmembrane region" description="Helical" evidence="7">
    <location>
        <begin position="205"/>
        <end position="226"/>
    </location>
</feature>
<organism evidence="9 10">
    <name type="scientific">Paucilactobacillus hokkaidonensis JCM 18461</name>
    <dbReference type="NCBI Taxonomy" id="1291742"/>
    <lineage>
        <taxon>Bacteria</taxon>
        <taxon>Bacillati</taxon>
        <taxon>Bacillota</taxon>
        <taxon>Bacilli</taxon>
        <taxon>Lactobacillales</taxon>
        <taxon>Lactobacillaceae</taxon>
        <taxon>Paucilactobacillus</taxon>
    </lineage>
</organism>
<feature type="transmembrane region" description="Helical" evidence="7">
    <location>
        <begin position="158"/>
        <end position="184"/>
    </location>
</feature>
<comment type="similarity">
    <text evidence="7">Belongs to the binding-protein-dependent transport system permease family.</text>
</comment>
<evidence type="ECO:0000256" key="5">
    <source>
        <dbReference type="ARBA" id="ARBA00022989"/>
    </source>
</evidence>
<evidence type="ECO:0000256" key="2">
    <source>
        <dbReference type="ARBA" id="ARBA00022448"/>
    </source>
</evidence>
<reference evidence="9 10" key="1">
    <citation type="submission" date="2014-11" db="EMBL/GenBank/DDBJ databases">
        <title>Complete genome sequence and analysis of Lactobacillus hokkaidonensis LOOC260T.</title>
        <authorList>
            <person name="Tanizawa Y."/>
            <person name="Tohno M."/>
            <person name="Kaminuma E."/>
            <person name="Nakamura Y."/>
            <person name="Arita M."/>
        </authorList>
    </citation>
    <scope>NUCLEOTIDE SEQUENCE [LARGE SCALE GENOMIC DNA]</scope>
    <source>
        <strain evidence="9 10">LOOC260</strain>
    </source>
</reference>
<evidence type="ECO:0000256" key="7">
    <source>
        <dbReference type="RuleBase" id="RU363032"/>
    </source>
</evidence>
<dbReference type="HOGENOM" id="CLU_016047_0_2_9"/>
<keyword evidence="2 7" id="KW-0813">Transport</keyword>
<dbReference type="KEGG" id="lho:LOOC260_100540"/>
<dbReference type="Pfam" id="PF00528">
    <property type="entry name" value="BPD_transp_1"/>
    <property type="match status" value="1"/>
</dbReference>
<dbReference type="GO" id="GO:0055085">
    <property type="term" value="P:transmembrane transport"/>
    <property type="evidence" value="ECO:0007669"/>
    <property type="project" value="InterPro"/>
</dbReference>
<accession>A0A0A1GUZ9</accession>
<dbReference type="AlphaFoldDB" id="A0A0A1GUZ9"/>
<evidence type="ECO:0000313" key="10">
    <source>
        <dbReference type="Proteomes" id="UP000031620"/>
    </source>
</evidence>
<dbReference type="GO" id="GO:0005886">
    <property type="term" value="C:plasma membrane"/>
    <property type="evidence" value="ECO:0007669"/>
    <property type="project" value="UniProtKB-SubCell"/>
</dbReference>
<dbReference type="Gene3D" id="1.10.3720.10">
    <property type="entry name" value="MetI-like"/>
    <property type="match status" value="1"/>
</dbReference>
<dbReference type="CDD" id="cd06261">
    <property type="entry name" value="TM_PBP2"/>
    <property type="match status" value="1"/>
</dbReference>
<dbReference type="Proteomes" id="UP000031620">
    <property type="component" value="Chromosome"/>
</dbReference>
<dbReference type="STRING" id="1291742.LOOC260_100540"/>
<evidence type="ECO:0000256" key="4">
    <source>
        <dbReference type="ARBA" id="ARBA00022692"/>
    </source>
</evidence>
<keyword evidence="5 7" id="KW-1133">Transmembrane helix</keyword>
<dbReference type="EMBL" id="AP014680">
    <property type="protein sequence ID" value="BAP84633.1"/>
    <property type="molecule type" value="Genomic_DNA"/>
</dbReference>
<dbReference type="InterPro" id="IPR051393">
    <property type="entry name" value="ABC_transporter_permease"/>
</dbReference>
<dbReference type="PROSITE" id="PS50928">
    <property type="entry name" value="ABC_TM1"/>
    <property type="match status" value="1"/>
</dbReference>
<name>A0A0A1GUZ9_9LACO</name>
<comment type="subcellular location">
    <subcellularLocation>
        <location evidence="1 7">Cell membrane</location>
        <topology evidence="1 7">Multi-pass membrane protein</topology>
    </subcellularLocation>
</comment>
<protein>
    <submittedName>
        <fullName evidence="9">Sugar ABC transporter permease</fullName>
    </submittedName>
</protein>
<keyword evidence="3" id="KW-1003">Cell membrane</keyword>
<gene>
    <name evidence="9" type="ORF">LOOC260_100540</name>
</gene>
<feature type="transmembrane region" description="Helical" evidence="7">
    <location>
        <begin position="12"/>
        <end position="34"/>
    </location>
</feature>
<keyword evidence="4 7" id="KW-0812">Transmembrane</keyword>
<feature type="transmembrane region" description="Helical" evidence="7">
    <location>
        <begin position="266"/>
        <end position="291"/>
    </location>
</feature>
<proteinExistence type="inferred from homology"/>
<dbReference type="InterPro" id="IPR000515">
    <property type="entry name" value="MetI-like"/>
</dbReference>
<evidence type="ECO:0000256" key="1">
    <source>
        <dbReference type="ARBA" id="ARBA00004651"/>
    </source>
</evidence>